<dbReference type="InterPro" id="IPR014905">
    <property type="entry name" value="HIRAN"/>
</dbReference>
<keyword evidence="1" id="KW-0479">Metal-binding</keyword>
<dbReference type="STRING" id="905079.L1ISK2"/>
<dbReference type="EnsemblProtists" id="EKX39087">
    <property type="protein sequence ID" value="EKX39087"/>
    <property type="gene ID" value="GUITHDRAFT_143700"/>
</dbReference>
<evidence type="ECO:0000256" key="4">
    <source>
        <dbReference type="SAM" id="SignalP"/>
    </source>
</evidence>
<dbReference type="GO" id="GO:0016818">
    <property type="term" value="F:hydrolase activity, acting on acid anhydrides, in phosphorus-containing anhydrides"/>
    <property type="evidence" value="ECO:0007669"/>
    <property type="project" value="InterPro"/>
</dbReference>
<evidence type="ECO:0000259" key="5">
    <source>
        <dbReference type="SMART" id="SM00910"/>
    </source>
</evidence>
<feature type="region of interest" description="Disordered" evidence="3">
    <location>
        <begin position="552"/>
        <end position="595"/>
    </location>
</feature>
<dbReference type="GO" id="GO:0008270">
    <property type="term" value="F:zinc ion binding"/>
    <property type="evidence" value="ECO:0007669"/>
    <property type="project" value="InterPro"/>
</dbReference>
<dbReference type="AlphaFoldDB" id="L1ISK2"/>
<evidence type="ECO:0000313" key="6">
    <source>
        <dbReference type="EMBL" id="EKX39087.1"/>
    </source>
</evidence>
<reference evidence="6 8" key="1">
    <citation type="journal article" date="2012" name="Nature">
        <title>Algal genomes reveal evolutionary mosaicism and the fate of nucleomorphs.</title>
        <authorList>
            <consortium name="DOE Joint Genome Institute"/>
            <person name="Curtis B.A."/>
            <person name="Tanifuji G."/>
            <person name="Burki F."/>
            <person name="Gruber A."/>
            <person name="Irimia M."/>
            <person name="Maruyama S."/>
            <person name="Arias M.C."/>
            <person name="Ball S.G."/>
            <person name="Gile G.H."/>
            <person name="Hirakawa Y."/>
            <person name="Hopkins J.F."/>
            <person name="Kuo A."/>
            <person name="Rensing S.A."/>
            <person name="Schmutz J."/>
            <person name="Symeonidi A."/>
            <person name="Elias M."/>
            <person name="Eveleigh R.J."/>
            <person name="Herman E.K."/>
            <person name="Klute M.J."/>
            <person name="Nakayama T."/>
            <person name="Obornik M."/>
            <person name="Reyes-Prieto A."/>
            <person name="Armbrust E.V."/>
            <person name="Aves S.J."/>
            <person name="Beiko R.G."/>
            <person name="Coutinho P."/>
            <person name="Dacks J.B."/>
            <person name="Durnford D.G."/>
            <person name="Fast N.M."/>
            <person name="Green B.R."/>
            <person name="Grisdale C.J."/>
            <person name="Hempel F."/>
            <person name="Henrissat B."/>
            <person name="Hoppner M.P."/>
            <person name="Ishida K."/>
            <person name="Kim E."/>
            <person name="Koreny L."/>
            <person name="Kroth P.G."/>
            <person name="Liu Y."/>
            <person name="Malik S.B."/>
            <person name="Maier U.G."/>
            <person name="McRose D."/>
            <person name="Mock T."/>
            <person name="Neilson J.A."/>
            <person name="Onodera N.T."/>
            <person name="Poole A.M."/>
            <person name="Pritham E.J."/>
            <person name="Richards T.A."/>
            <person name="Rocap G."/>
            <person name="Roy S.W."/>
            <person name="Sarai C."/>
            <person name="Schaack S."/>
            <person name="Shirato S."/>
            <person name="Slamovits C.H."/>
            <person name="Spencer D.F."/>
            <person name="Suzuki S."/>
            <person name="Worden A.Z."/>
            <person name="Zauner S."/>
            <person name="Barry K."/>
            <person name="Bell C."/>
            <person name="Bharti A.K."/>
            <person name="Crow J.A."/>
            <person name="Grimwood J."/>
            <person name="Kramer R."/>
            <person name="Lindquist E."/>
            <person name="Lucas S."/>
            <person name="Salamov A."/>
            <person name="McFadden G.I."/>
            <person name="Lane C.E."/>
            <person name="Keeling P.J."/>
            <person name="Gray M.W."/>
            <person name="Grigoriev I.V."/>
            <person name="Archibald J.M."/>
        </authorList>
    </citation>
    <scope>NUCLEOTIDE SEQUENCE</scope>
    <source>
        <strain evidence="6 8">CCMP2712</strain>
    </source>
</reference>
<evidence type="ECO:0000256" key="3">
    <source>
        <dbReference type="SAM" id="MobiDB-lite"/>
    </source>
</evidence>
<feature type="chain" id="PRO_5008770387" description="HIRAN domain-containing protein" evidence="4">
    <location>
        <begin position="26"/>
        <end position="1204"/>
    </location>
</feature>
<feature type="region of interest" description="Disordered" evidence="3">
    <location>
        <begin position="51"/>
        <end position="98"/>
    </location>
</feature>
<gene>
    <name evidence="6" type="ORF">GUITHDRAFT_143700</name>
</gene>
<evidence type="ECO:0000313" key="8">
    <source>
        <dbReference type="Proteomes" id="UP000011087"/>
    </source>
</evidence>
<dbReference type="PaxDb" id="55529-EKX39087"/>
<evidence type="ECO:0000313" key="7">
    <source>
        <dbReference type="EnsemblProtists" id="EKX39087"/>
    </source>
</evidence>
<sequence length="1204" mass="134885">MRTFSTRGVCILLLVLHGQASRSSGGEMHPRDSGYPTMSWSDGSDCRKLGMNLRGGGGNVPTKTGAHGPAKKRRKTGEGSEDVIFADAPQPPQGDNNHTRVAASFAHLFLLLHHPHLYAITITTNIISLSTHSLTLEQAAGVEATPIPKKRTVTFEGVSPERPQQDQLKSLPAVNNLDKEYHGRDSSFLNDAAKGLIARGDEKQAEQVLLHAIHSNPNNTMAILLYSGLLETKDPAQAAGLKSIAYQQDPTSPDVLFVYSQYLIRSGKQREAEAAYKKAIESLVLEVRQIQLILVPFPPINPPIVSCFAVSQLCLISCKWRGNFRRVRQIWTMTGSELMKGKHLSVYSMAEKLNVMDSNDKTNFAGFLSKKLGDSVRAESLYNSALEDDPENAAALLNYAKLLCKRTSSGDLATANYMSGPTIGFERVEELLERREIQVGLVMRLLMKAVNGSDVSPRLIDTVVTRIRQVQGGEEREQVKGYLKHLPEIVRVAIKLTIRAKVAEQARGSTDMAALQEKNVSYIGSLNSSLNQTYMDFYSMVKKKCQEQFSIEPRGATPRPISGDESEVSSLGINVKSESGVSERSELIKSEDVMQESMLRRDEQLSFSSVGPLMQQAKEIENLHRQREEFSSGSARERGSKVSSDGSNPKEDGSERETTDETSRIQDVWDDSDELNNDAEMYFSHVSQADLKQIEQARKSEVGVLNGKRLENIVSFFAHKQRIFLLYKDRRMNFNQYFKYFNLETSVDQIKNLYFLDTWKSLYNEFGGELFISEFFQKKFPRREASARMDSVFSISSAIMDYSGLEDLKMLREERPDIETEMRRLKADPGTHRAVFDAMKSDTIRWNQSTIDRLKNLYPEELEINNADFPDLSNVILPPTSGSIRSLLRQHRKMLNASEQDVSEHVDEESNASFQNSTNFANHSDIVEDSAMNSSQLDDISEKQFMDESSFGMSNVKPMSKQFYESIYGAGNLNFASNFETEAVSSVSERQTSESQPKKVESKKEVKVVTGERMSDDHKSKEKRTLIAKIDTLCVGCQFYNGIQCINGSSIGLKAQREPNNMHDQNAVRLDLVSPTNTSLGYLMKPVASWIAPLMDSKVLKFEFSIKNGTAALLPQKTNSSTTVPLQVRVKGFPGRELEKKRNRKHANSLIPEGGIPIHTGSNLEHHTMQDVPRIFCDKKSLSVKFNNGTIISLQQYFSKTVKN</sequence>
<evidence type="ECO:0000256" key="2">
    <source>
        <dbReference type="ARBA" id="ARBA00022801"/>
    </source>
</evidence>
<dbReference type="Gene3D" id="3.30.70.2330">
    <property type="match status" value="1"/>
</dbReference>
<organism evidence="6">
    <name type="scientific">Guillardia theta (strain CCMP2712)</name>
    <name type="common">Cryptophyte</name>
    <dbReference type="NCBI Taxonomy" id="905079"/>
    <lineage>
        <taxon>Eukaryota</taxon>
        <taxon>Cryptophyceae</taxon>
        <taxon>Pyrenomonadales</taxon>
        <taxon>Geminigeraceae</taxon>
        <taxon>Guillardia</taxon>
    </lineage>
</organism>
<dbReference type="KEGG" id="gtt:GUITHDRAFT_143700"/>
<dbReference type="GeneID" id="17295900"/>
<feature type="signal peptide" evidence="4">
    <location>
        <begin position="1"/>
        <end position="25"/>
    </location>
</feature>
<dbReference type="HOGENOM" id="CLU_270467_0_0_1"/>
<feature type="region of interest" description="Disordered" evidence="3">
    <location>
        <begin position="986"/>
        <end position="1017"/>
    </location>
</feature>
<protein>
    <recommendedName>
        <fullName evidence="5">HIRAN domain-containing protein</fullName>
    </recommendedName>
</protein>
<dbReference type="InterPro" id="IPR011990">
    <property type="entry name" value="TPR-like_helical_dom_sf"/>
</dbReference>
<dbReference type="Gene3D" id="1.25.40.10">
    <property type="entry name" value="Tetratricopeptide repeat domain"/>
    <property type="match status" value="1"/>
</dbReference>
<feature type="domain" description="HIRAN" evidence="5">
    <location>
        <begin position="1027"/>
        <end position="1134"/>
    </location>
</feature>
<feature type="region of interest" description="Disordered" evidence="3">
    <location>
        <begin position="624"/>
        <end position="670"/>
    </location>
</feature>
<dbReference type="EMBL" id="JH993042">
    <property type="protein sequence ID" value="EKX39087.1"/>
    <property type="molecule type" value="Genomic_DNA"/>
</dbReference>
<feature type="compositionally biased region" description="Basic and acidic residues" evidence="3">
    <location>
        <begin position="581"/>
        <end position="595"/>
    </location>
</feature>
<evidence type="ECO:0000256" key="1">
    <source>
        <dbReference type="ARBA" id="ARBA00022723"/>
    </source>
</evidence>
<dbReference type="Pfam" id="PF08797">
    <property type="entry name" value="HIRAN"/>
    <property type="match status" value="1"/>
</dbReference>
<name>L1ISK2_GUITC</name>
<accession>L1ISK2</accession>
<dbReference type="SUPFAM" id="SSF48452">
    <property type="entry name" value="TPR-like"/>
    <property type="match status" value="1"/>
</dbReference>
<feature type="region of interest" description="Disordered" evidence="3">
    <location>
        <begin position="21"/>
        <end position="40"/>
    </location>
</feature>
<reference evidence="8" key="2">
    <citation type="submission" date="2012-11" db="EMBL/GenBank/DDBJ databases">
        <authorList>
            <person name="Kuo A."/>
            <person name="Curtis B.A."/>
            <person name="Tanifuji G."/>
            <person name="Burki F."/>
            <person name="Gruber A."/>
            <person name="Irimia M."/>
            <person name="Maruyama S."/>
            <person name="Arias M.C."/>
            <person name="Ball S.G."/>
            <person name="Gile G.H."/>
            <person name="Hirakawa Y."/>
            <person name="Hopkins J.F."/>
            <person name="Rensing S.A."/>
            <person name="Schmutz J."/>
            <person name="Symeonidi A."/>
            <person name="Elias M."/>
            <person name="Eveleigh R.J."/>
            <person name="Herman E.K."/>
            <person name="Klute M.J."/>
            <person name="Nakayama T."/>
            <person name="Obornik M."/>
            <person name="Reyes-Prieto A."/>
            <person name="Armbrust E.V."/>
            <person name="Aves S.J."/>
            <person name="Beiko R.G."/>
            <person name="Coutinho P."/>
            <person name="Dacks J.B."/>
            <person name="Durnford D.G."/>
            <person name="Fast N.M."/>
            <person name="Green B.R."/>
            <person name="Grisdale C."/>
            <person name="Hempe F."/>
            <person name="Henrissat B."/>
            <person name="Hoppner M.P."/>
            <person name="Ishida K.-I."/>
            <person name="Kim E."/>
            <person name="Koreny L."/>
            <person name="Kroth P.G."/>
            <person name="Liu Y."/>
            <person name="Malik S.-B."/>
            <person name="Maier U.G."/>
            <person name="McRose D."/>
            <person name="Mock T."/>
            <person name="Neilson J.A."/>
            <person name="Onodera N.T."/>
            <person name="Poole A.M."/>
            <person name="Pritham E.J."/>
            <person name="Richards T.A."/>
            <person name="Rocap G."/>
            <person name="Roy S.W."/>
            <person name="Sarai C."/>
            <person name="Schaack S."/>
            <person name="Shirato S."/>
            <person name="Slamovits C.H."/>
            <person name="Spencer D.F."/>
            <person name="Suzuki S."/>
            <person name="Worden A.Z."/>
            <person name="Zauner S."/>
            <person name="Barry K."/>
            <person name="Bell C."/>
            <person name="Bharti A.K."/>
            <person name="Crow J.A."/>
            <person name="Grimwood J."/>
            <person name="Kramer R."/>
            <person name="Lindquist E."/>
            <person name="Lucas S."/>
            <person name="Salamov A."/>
            <person name="McFadden G.I."/>
            <person name="Lane C.E."/>
            <person name="Keeling P.J."/>
            <person name="Gray M.W."/>
            <person name="Grigoriev I.V."/>
            <person name="Archibald J.M."/>
        </authorList>
    </citation>
    <scope>NUCLEOTIDE SEQUENCE</scope>
    <source>
        <strain evidence="8">CCMP2712</strain>
    </source>
</reference>
<dbReference type="Proteomes" id="UP000011087">
    <property type="component" value="Unassembled WGS sequence"/>
</dbReference>
<dbReference type="SMART" id="SM00910">
    <property type="entry name" value="HIRAN"/>
    <property type="match status" value="1"/>
</dbReference>
<proteinExistence type="predicted"/>
<feature type="compositionally biased region" description="Basic and acidic residues" evidence="3">
    <location>
        <begin position="996"/>
        <end position="1007"/>
    </location>
</feature>
<dbReference type="RefSeq" id="XP_005826067.1">
    <property type="nucleotide sequence ID" value="XM_005826010.1"/>
</dbReference>
<dbReference type="GO" id="GO:0003676">
    <property type="term" value="F:nucleic acid binding"/>
    <property type="evidence" value="ECO:0007669"/>
    <property type="project" value="InterPro"/>
</dbReference>
<reference evidence="7" key="3">
    <citation type="submission" date="2015-06" db="UniProtKB">
        <authorList>
            <consortium name="EnsemblProtists"/>
        </authorList>
    </citation>
    <scope>IDENTIFICATION</scope>
</reference>
<feature type="compositionally biased region" description="Basic and acidic residues" evidence="3">
    <location>
        <begin position="624"/>
        <end position="640"/>
    </location>
</feature>
<feature type="compositionally biased region" description="Basic and acidic residues" evidence="3">
    <location>
        <begin position="648"/>
        <end position="664"/>
    </location>
</feature>
<keyword evidence="4" id="KW-0732">Signal</keyword>
<feature type="compositionally biased region" description="Polar residues" evidence="3">
    <location>
        <begin position="568"/>
        <end position="580"/>
    </location>
</feature>
<keyword evidence="2" id="KW-0378">Hydrolase</keyword>
<keyword evidence="8" id="KW-1185">Reference proteome</keyword>